<keyword evidence="3 9" id="KW-0575">Peroxidase</keyword>
<feature type="active site" description="Cysteine sulfenic acid (-SOH) intermediate; for peroxidase activity" evidence="10">
    <location>
        <position position="87"/>
    </location>
</feature>
<evidence type="ECO:0000256" key="3">
    <source>
        <dbReference type="ARBA" id="ARBA00022559"/>
    </source>
</evidence>
<reference evidence="12 13" key="1">
    <citation type="journal article" date="2018" name="MBio">
        <title>Comparative Genomics Reveals the Core Gene Toolbox for the Fungus-Insect Symbiosis.</title>
        <authorList>
            <person name="Wang Y."/>
            <person name="Stata M."/>
            <person name="Wang W."/>
            <person name="Stajich J.E."/>
            <person name="White M.M."/>
            <person name="Moncalvo J.M."/>
        </authorList>
    </citation>
    <scope>NUCLEOTIDE SEQUENCE [LARGE SCALE GENOMIC DNA]</scope>
    <source>
        <strain evidence="12 13">SWE-8-4</strain>
    </source>
</reference>
<protein>
    <recommendedName>
        <fullName evidence="2">thioredoxin-dependent peroxiredoxin</fullName>
        <ecNumber evidence="2">1.11.1.24</ecNumber>
    </recommendedName>
</protein>
<comment type="catalytic activity">
    <reaction evidence="8">
        <text>a hydroperoxide + [thioredoxin]-dithiol = an alcohol + [thioredoxin]-disulfide + H2O</text>
        <dbReference type="Rhea" id="RHEA:62620"/>
        <dbReference type="Rhea" id="RHEA-COMP:10698"/>
        <dbReference type="Rhea" id="RHEA-COMP:10700"/>
        <dbReference type="ChEBI" id="CHEBI:15377"/>
        <dbReference type="ChEBI" id="CHEBI:29950"/>
        <dbReference type="ChEBI" id="CHEBI:30879"/>
        <dbReference type="ChEBI" id="CHEBI:35924"/>
        <dbReference type="ChEBI" id="CHEBI:50058"/>
        <dbReference type="EC" id="1.11.1.24"/>
    </reaction>
</comment>
<evidence type="ECO:0000313" key="12">
    <source>
        <dbReference type="EMBL" id="PVU89877.1"/>
    </source>
</evidence>
<dbReference type="InterPro" id="IPR024706">
    <property type="entry name" value="Peroxiredoxin_AhpC-typ"/>
</dbReference>
<evidence type="ECO:0000256" key="8">
    <source>
        <dbReference type="ARBA" id="ARBA00049091"/>
    </source>
</evidence>
<dbReference type="AlphaFoldDB" id="A0A2T9YC05"/>
<dbReference type="PIRSF" id="PIRSF000239">
    <property type="entry name" value="AHPC"/>
    <property type="match status" value="1"/>
</dbReference>
<evidence type="ECO:0000256" key="9">
    <source>
        <dbReference type="PIRNR" id="PIRNR000239"/>
    </source>
</evidence>
<dbReference type="GO" id="GO:0006979">
    <property type="term" value="P:response to oxidative stress"/>
    <property type="evidence" value="ECO:0007669"/>
    <property type="project" value="TreeGrafter"/>
</dbReference>
<comment type="caution">
    <text evidence="12">The sequence shown here is derived from an EMBL/GenBank/DDBJ whole genome shotgun (WGS) entry which is preliminary data.</text>
</comment>
<proteinExistence type="inferred from homology"/>
<evidence type="ECO:0000256" key="6">
    <source>
        <dbReference type="ARBA" id="ARBA00023157"/>
    </source>
</evidence>
<dbReference type="InterPro" id="IPR000866">
    <property type="entry name" value="AhpC/TSA"/>
</dbReference>
<organism evidence="12 13">
    <name type="scientific">Smittium simulii</name>
    <dbReference type="NCBI Taxonomy" id="133385"/>
    <lineage>
        <taxon>Eukaryota</taxon>
        <taxon>Fungi</taxon>
        <taxon>Fungi incertae sedis</taxon>
        <taxon>Zoopagomycota</taxon>
        <taxon>Kickxellomycotina</taxon>
        <taxon>Harpellomycetes</taxon>
        <taxon>Harpellales</taxon>
        <taxon>Legeriomycetaceae</taxon>
        <taxon>Smittium</taxon>
    </lineage>
</organism>
<sequence length="234" mass="25571">MLFSYSKNPLFAASRSLSAASKSFSSSAFRATSAAVHAQQQAFVRHPAPNFKAQAVVNQQFKEVSLADYKGKFVALVFYPMDFTFVCPTELLAYSEHAAKFAELNTQVLAISTDTEHSHLAWTNLPVNKGGLGSDLAIPLVSDKTHSISKQYGVLVEDIGVALRGLFIIDDKGILRIAHLNDLPVGRNVSETIRLLEAIQFTDKHGEVCPANWSKGKPTIKPSPSASQEYFKSL</sequence>
<dbReference type="CDD" id="cd03015">
    <property type="entry name" value="PRX_Typ2cys"/>
    <property type="match status" value="1"/>
</dbReference>
<evidence type="ECO:0000256" key="10">
    <source>
        <dbReference type="PIRSR" id="PIRSR000239-1"/>
    </source>
</evidence>
<comment type="similarity">
    <text evidence="1">Belongs to the peroxiredoxin family. AhpC/Prx1 subfamily.</text>
</comment>
<keyword evidence="5 9" id="KW-0560">Oxidoreductase</keyword>
<dbReference type="GO" id="GO:0008379">
    <property type="term" value="F:thioredoxin peroxidase activity"/>
    <property type="evidence" value="ECO:0007669"/>
    <property type="project" value="TreeGrafter"/>
</dbReference>
<evidence type="ECO:0000259" key="11">
    <source>
        <dbReference type="PROSITE" id="PS51352"/>
    </source>
</evidence>
<dbReference type="GO" id="GO:0005829">
    <property type="term" value="C:cytosol"/>
    <property type="evidence" value="ECO:0007669"/>
    <property type="project" value="TreeGrafter"/>
</dbReference>
<evidence type="ECO:0000256" key="7">
    <source>
        <dbReference type="ARBA" id="ARBA00023284"/>
    </source>
</evidence>
<dbReference type="PROSITE" id="PS51352">
    <property type="entry name" value="THIOREDOXIN_2"/>
    <property type="match status" value="1"/>
</dbReference>
<dbReference type="GO" id="GO:0045454">
    <property type="term" value="P:cell redox homeostasis"/>
    <property type="evidence" value="ECO:0007669"/>
    <property type="project" value="TreeGrafter"/>
</dbReference>
<dbReference type="GO" id="GO:0033554">
    <property type="term" value="P:cellular response to stress"/>
    <property type="evidence" value="ECO:0007669"/>
    <property type="project" value="TreeGrafter"/>
</dbReference>
<comment type="function">
    <text evidence="9">Thiol-specific peroxidase that catalyzes the reduction of hydrogen peroxide and organic hydroperoxides to water and alcohols, respectively.</text>
</comment>
<dbReference type="STRING" id="133385.A0A2T9YC05"/>
<name>A0A2T9YC05_9FUNG</name>
<evidence type="ECO:0000313" key="13">
    <source>
        <dbReference type="Proteomes" id="UP000245383"/>
    </source>
</evidence>
<keyword evidence="13" id="KW-1185">Reference proteome</keyword>
<dbReference type="InterPro" id="IPR013766">
    <property type="entry name" value="Thioredoxin_domain"/>
</dbReference>
<evidence type="ECO:0000256" key="4">
    <source>
        <dbReference type="ARBA" id="ARBA00022862"/>
    </source>
</evidence>
<dbReference type="PANTHER" id="PTHR10681:SF128">
    <property type="entry name" value="THIOREDOXIN-DEPENDENT PEROXIDE REDUCTASE, MITOCHONDRIAL"/>
    <property type="match status" value="1"/>
</dbReference>
<dbReference type="InterPro" id="IPR050217">
    <property type="entry name" value="Peroxiredoxin"/>
</dbReference>
<keyword evidence="4 9" id="KW-0049">Antioxidant</keyword>
<dbReference type="OrthoDB" id="185659at2759"/>
<dbReference type="InterPro" id="IPR019479">
    <property type="entry name" value="Peroxiredoxin_C"/>
</dbReference>
<keyword evidence="7 9" id="KW-0676">Redox-active center</keyword>
<gene>
    <name evidence="12" type="ORF">BB561_005130</name>
</gene>
<keyword evidence="6" id="KW-1015">Disulfide bond</keyword>
<dbReference type="Pfam" id="PF10417">
    <property type="entry name" value="1-cysPrx_C"/>
    <property type="match status" value="1"/>
</dbReference>
<dbReference type="FunFam" id="3.40.30.10:FF:000003">
    <property type="entry name" value="Peroxiredoxin 1"/>
    <property type="match status" value="1"/>
</dbReference>
<dbReference type="Gene3D" id="3.40.30.10">
    <property type="entry name" value="Glutaredoxin"/>
    <property type="match status" value="1"/>
</dbReference>
<evidence type="ECO:0000256" key="5">
    <source>
        <dbReference type="ARBA" id="ARBA00023002"/>
    </source>
</evidence>
<evidence type="ECO:0000256" key="1">
    <source>
        <dbReference type="ARBA" id="ARBA00009796"/>
    </source>
</evidence>
<dbReference type="PANTHER" id="PTHR10681">
    <property type="entry name" value="THIOREDOXIN PEROXIDASE"/>
    <property type="match status" value="1"/>
</dbReference>
<accession>A0A2T9YC05</accession>
<dbReference type="EMBL" id="MBFR01000291">
    <property type="protein sequence ID" value="PVU89877.1"/>
    <property type="molecule type" value="Genomic_DNA"/>
</dbReference>
<feature type="domain" description="Thioredoxin" evidence="11">
    <location>
        <begin position="42"/>
        <end position="201"/>
    </location>
</feature>
<dbReference type="GO" id="GO:0042744">
    <property type="term" value="P:hydrogen peroxide catabolic process"/>
    <property type="evidence" value="ECO:0007669"/>
    <property type="project" value="TreeGrafter"/>
</dbReference>
<dbReference type="EC" id="1.11.1.24" evidence="2"/>
<dbReference type="InterPro" id="IPR036249">
    <property type="entry name" value="Thioredoxin-like_sf"/>
</dbReference>
<dbReference type="Pfam" id="PF00578">
    <property type="entry name" value="AhpC-TSA"/>
    <property type="match status" value="1"/>
</dbReference>
<dbReference type="SUPFAM" id="SSF52833">
    <property type="entry name" value="Thioredoxin-like"/>
    <property type="match status" value="1"/>
</dbReference>
<dbReference type="Proteomes" id="UP000245383">
    <property type="component" value="Unassembled WGS sequence"/>
</dbReference>
<evidence type="ECO:0000256" key="2">
    <source>
        <dbReference type="ARBA" id="ARBA00013017"/>
    </source>
</evidence>